<feature type="domain" description="SD-repeat containing protein B" evidence="6">
    <location>
        <begin position="1035"/>
        <end position="1147"/>
    </location>
</feature>
<dbReference type="SUPFAM" id="SSF63825">
    <property type="entry name" value="YWTD domain"/>
    <property type="match status" value="1"/>
</dbReference>
<evidence type="ECO:0000259" key="6">
    <source>
        <dbReference type="Pfam" id="PF17210"/>
    </source>
</evidence>
<dbReference type="PANTHER" id="PTHR23303:SF15">
    <property type="entry name" value="COLOSSIN-A"/>
    <property type="match status" value="1"/>
</dbReference>
<feature type="compositionally biased region" description="Acidic residues" evidence="4">
    <location>
        <begin position="1014"/>
        <end position="1025"/>
    </location>
</feature>
<dbReference type="InterPro" id="IPR047589">
    <property type="entry name" value="DUF11_rpt"/>
</dbReference>
<keyword evidence="3" id="KW-0732">Signal</keyword>
<comment type="subcellular location">
    <subcellularLocation>
        <location evidence="1">Secreted</location>
    </subcellularLocation>
</comment>
<feature type="domain" description="SD-repeat containing protein B" evidence="6">
    <location>
        <begin position="645"/>
        <end position="778"/>
    </location>
</feature>
<feature type="compositionally biased region" description="Polar residues" evidence="4">
    <location>
        <begin position="338"/>
        <end position="351"/>
    </location>
</feature>
<proteinExistence type="predicted"/>
<dbReference type="OrthoDB" id="5478547at2"/>
<accession>E6WZT5</accession>
<feature type="domain" description="SD-repeat containing protein B" evidence="6">
    <location>
        <begin position="783"/>
        <end position="894"/>
    </location>
</feature>
<name>E6WZT5_NITSE</name>
<reference evidence="7 8" key="1">
    <citation type="journal article" date="2011" name="Stand. Genomic Sci.">
        <title>Complete genome sequence of Nitratifractor salsuginis type strain (E9I37-1).</title>
        <authorList>
            <person name="Anderson I."/>
            <person name="Sikorski J."/>
            <person name="Zeytun A."/>
            <person name="Nolan M."/>
            <person name="Lapidus A."/>
            <person name="Lucas S."/>
            <person name="Hammon N."/>
            <person name="Deshpande S."/>
            <person name="Cheng J.F."/>
            <person name="Tapia R."/>
            <person name="Han C."/>
            <person name="Goodwin L."/>
            <person name="Pitluck S."/>
            <person name="Liolios K."/>
            <person name="Pagani I."/>
            <person name="Ivanova N."/>
            <person name="Huntemann M."/>
            <person name="Mavromatis K."/>
            <person name="Ovchinikova G."/>
            <person name="Pati A."/>
            <person name="Chen A."/>
            <person name="Palaniappan K."/>
            <person name="Land M."/>
            <person name="Hauser L."/>
            <person name="Brambilla E.M."/>
            <person name="Ngatchou-Djao O.D."/>
            <person name="Rohde M."/>
            <person name="Tindall B.J."/>
            <person name="Goker M."/>
            <person name="Detter J.C."/>
            <person name="Woyke T."/>
            <person name="Bristow J."/>
            <person name="Eisen J.A."/>
            <person name="Markowitz V."/>
            <person name="Hugenholtz P."/>
            <person name="Klenk H.P."/>
            <person name="Kyrpides N.C."/>
        </authorList>
    </citation>
    <scope>NUCLEOTIDE SEQUENCE [LARGE SCALE GENOMIC DNA]</scope>
    <source>
        <strain evidence="8">DSM 16511 / JCM 12458 / E9I37-1</strain>
    </source>
</reference>
<evidence type="ECO:0000256" key="3">
    <source>
        <dbReference type="ARBA" id="ARBA00022729"/>
    </source>
</evidence>
<dbReference type="HOGENOM" id="CLU_261677_0_0_7"/>
<dbReference type="PANTHER" id="PTHR23303">
    <property type="entry name" value="CARBOXYPEPTIDASE REGULATORY REGION-CONTAINING"/>
    <property type="match status" value="1"/>
</dbReference>
<dbReference type="InterPro" id="IPR013783">
    <property type="entry name" value="Ig-like_fold"/>
</dbReference>
<keyword evidence="2" id="KW-0964">Secreted</keyword>
<dbReference type="GO" id="GO:0005576">
    <property type="term" value="C:extracellular region"/>
    <property type="evidence" value="ECO:0007669"/>
    <property type="project" value="UniProtKB-SubCell"/>
</dbReference>
<dbReference type="eggNOG" id="COG4932">
    <property type="taxonomic scope" value="Bacteria"/>
</dbReference>
<dbReference type="Pfam" id="PF17210">
    <property type="entry name" value="SdrD_B"/>
    <property type="match status" value="5"/>
</dbReference>
<keyword evidence="8" id="KW-1185">Reference proteome</keyword>
<organism evidence="7 8">
    <name type="scientific">Nitratifractor salsuginis (strain DSM 16511 / JCM 12458 / E9I37-1)</name>
    <dbReference type="NCBI Taxonomy" id="749222"/>
    <lineage>
        <taxon>Bacteria</taxon>
        <taxon>Pseudomonadati</taxon>
        <taxon>Campylobacterota</taxon>
        <taxon>Epsilonproteobacteria</taxon>
        <taxon>Campylobacterales</taxon>
        <taxon>Sulfurovaceae</taxon>
        <taxon>Nitratifractor</taxon>
    </lineage>
</organism>
<dbReference type="InterPro" id="IPR051417">
    <property type="entry name" value="SDr/BOS_complex"/>
</dbReference>
<feature type="compositionally biased region" description="Basic and acidic residues" evidence="4">
    <location>
        <begin position="1112"/>
        <end position="1121"/>
    </location>
</feature>
<feature type="region of interest" description="Disordered" evidence="4">
    <location>
        <begin position="853"/>
        <end position="881"/>
    </location>
</feature>
<dbReference type="InterPro" id="IPR001434">
    <property type="entry name" value="OmcB-like_DUF11"/>
</dbReference>
<dbReference type="SUPFAM" id="SSF117074">
    <property type="entry name" value="Hypothetical protein PA1324"/>
    <property type="match status" value="6"/>
</dbReference>
<feature type="domain" description="SD-repeat containing protein B" evidence="6">
    <location>
        <begin position="1155"/>
        <end position="1263"/>
    </location>
</feature>
<protein>
    <submittedName>
        <fullName evidence="7">Conserved repeat domain protein</fullName>
    </submittedName>
</protein>
<evidence type="ECO:0000313" key="8">
    <source>
        <dbReference type="Proteomes" id="UP000008633"/>
    </source>
</evidence>
<evidence type="ECO:0000313" key="7">
    <source>
        <dbReference type="EMBL" id="ADV45593.1"/>
    </source>
</evidence>
<dbReference type="InterPro" id="IPR033764">
    <property type="entry name" value="Sdr_B"/>
</dbReference>
<feature type="region of interest" description="Disordered" evidence="4">
    <location>
        <begin position="723"/>
        <end position="764"/>
    </location>
</feature>
<evidence type="ECO:0000259" key="5">
    <source>
        <dbReference type="Pfam" id="PF01345"/>
    </source>
</evidence>
<gene>
    <name evidence="7" type="ordered locus">Nitsa_0322</name>
</gene>
<reference evidence="8" key="2">
    <citation type="submission" date="2011-01" db="EMBL/GenBank/DDBJ databases">
        <title>The complete genome of Nitratifractor salsuginis DSM 16511.</title>
        <authorList>
            <consortium name="US DOE Joint Genome Institute (JGI-PGF)"/>
            <person name="Lucas S."/>
            <person name="Copeland A."/>
            <person name="Lapidus A."/>
            <person name="Bruce D."/>
            <person name="Goodwin L."/>
            <person name="Pitluck S."/>
            <person name="Kyrpides N."/>
            <person name="Mavromatis K."/>
            <person name="Ivanova N."/>
            <person name="Mikhailova N."/>
            <person name="Zeytun A."/>
            <person name="Detter J.C."/>
            <person name="Tapia R."/>
            <person name="Han C."/>
            <person name="Land M."/>
            <person name="Hauser L."/>
            <person name="Markowitz V."/>
            <person name="Cheng J.-F."/>
            <person name="Hugenholtz P."/>
            <person name="Woyke T."/>
            <person name="Wu D."/>
            <person name="Tindall B."/>
            <person name="Schuetze A."/>
            <person name="Brambilla E."/>
            <person name="Klenk H.-P."/>
            <person name="Eisen J.A."/>
        </authorList>
    </citation>
    <scope>NUCLEOTIDE SEQUENCE [LARGE SCALE GENOMIC DNA]</scope>
    <source>
        <strain evidence="8">DSM 16511 / JCM 12458 / E9I37-1</strain>
    </source>
</reference>
<feature type="compositionally biased region" description="Polar residues" evidence="4">
    <location>
        <begin position="751"/>
        <end position="762"/>
    </location>
</feature>
<dbReference type="KEGG" id="nsa:Nitsa_0322"/>
<feature type="compositionally biased region" description="Basic and acidic residues" evidence="4">
    <location>
        <begin position="859"/>
        <end position="868"/>
    </location>
</feature>
<feature type="region of interest" description="Disordered" evidence="4">
    <location>
        <begin position="1106"/>
        <end position="1133"/>
    </location>
</feature>
<evidence type="ECO:0000256" key="2">
    <source>
        <dbReference type="ARBA" id="ARBA00022525"/>
    </source>
</evidence>
<dbReference type="Proteomes" id="UP000008633">
    <property type="component" value="Chromosome"/>
</dbReference>
<sequence>MYLLKGALYRLFISGVIVLLSAISAQADISGIVFRDFNLNGVKDTLEPGVAGLTVAAYDDSGQAVDTVMTNSDGNYTLATDPGTYRVEVSGVPAFLKPGTSLSGNTRPLVDRVTDGATHNVGLISAGEYCQSNPDILVTRFTKYNRDGSNGQISVFLEYAYTANTTDDDSTDDPKAELGTYSQIGSIYGLAHFKEANITYLGTYLKRHADIGPSGMGAIYKYDHASGTFSTLITLPTYDPRNGAGQGYDWDHDTEAYRWVGKTGIGDIEISEDEQRLFAVDLYDRKLYVIDLNQSGDATGHTGYDIPNPCGNDTDFRPMALGYRDGKLYVGVTCTAESTVDPDNQDDSTNGPRKGDRNALSAHIYRFDPDSTSFEPNAVLDINLTYDRGCIHSSDVSNQDPSTCTYQDWDDQTQPYRANWNPWQMDYDIVFNDKKPGDIGNQDNWIEYMQPLLSDIVFDNDGSMIIQIRDVNGDRGGYKNYSPNPNDTTRQNMNGEGDILRACGNPQSGWTLENNGECGGVQTNGANNHEGPGGGEYYWNDQGPGGTNHSTAGSAYQGDAGHSDTSMGGLLVVPGYPDVVTGLMDVTDYLNNGLGWLRNDTGELAKDGSGNPKRLLVSEDDQDKFYGKGSGIGDLEALCDPAPIEIGNYVWEDSDGDGIQDPGESPIANVTVKLYDANGQEIGSTTTDSNGEYYFGGASNARGVALAPHTHYQIRIALNDQHLNGRVPTTRDANPSAPDSDDQHDSDGDNGTLNPGFSTIDYTTGGAGKNDHTLDFGFVPPSSLGDYVWVDSNRDGIQNDGANAGIQGVTVHLYKDGQDTGRTATTDGNGKYLFDNLVPGSYHVKFDVPNGYVVSPKDQGNDETKDSDADPATGATVDTDLSAGENDLTWDMGIYPVADVSLSKDVNQSTAYEGNRVTFTITVHNDGPSVAHNVTVTDAVPDGYENVGDATNGASVSGSTVSFTVASLAVGADASFSFQADYKESGEHTNWAEVTAMDEADVDSDPASDHTQDDLNDGQPDDDESNATVSTGEKATLGDYVWVDSNRDGIQNDGANAGIQGVTVHLYKDGQDTGRTATTDSNGKYLFDNLVPGSYHVKFDVPNGYVVSPKDQGNDETKDSDADPATGATVDTDLSAGENDLTWDMGIYPVASQTASIGDYVWMDDNMNGLQDDNHPMSGVHVVLHRADGSVVAETDTNSSGQYYFGNLEAGDYYVSFDDQYYYTDPNVGSDDTIDSDVNRSTFRTETTHLDWGERDMTIDAGITPTAHIGDYFWIDENKNGIQDPGEPPVAGGGCRAL</sequence>
<dbReference type="Gene3D" id="2.60.40.10">
    <property type="entry name" value="Immunoglobulins"/>
    <property type="match status" value="7"/>
</dbReference>
<feature type="region of interest" description="Disordered" evidence="4">
    <location>
        <begin position="1002"/>
        <end position="1033"/>
    </location>
</feature>
<evidence type="ECO:0000256" key="4">
    <source>
        <dbReference type="SAM" id="MobiDB-lite"/>
    </source>
</evidence>
<feature type="region of interest" description="Disordered" evidence="4">
    <location>
        <begin position="338"/>
        <end position="357"/>
    </location>
</feature>
<feature type="domain" description="SD-repeat containing protein B" evidence="6">
    <location>
        <begin position="29"/>
        <end position="105"/>
    </location>
</feature>
<feature type="domain" description="DUF11" evidence="5">
    <location>
        <begin position="899"/>
        <end position="1009"/>
    </location>
</feature>
<dbReference type="NCBIfam" id="TIGR01451">
    <property type="entry name" value="B_ant_repeat"/>
    <property type="match status" value="1"/>
</dbReference>
<feature type="region of interest" description="Disordered" evidence="4">
    <location>
        <begin position="527"/>
        <end position="562"/>
    </location>
</feature>
<dbReference type="STRING" id="749222.Nitsa_0322"/>
<evidence type="ECO:0000256" key="1">
    <source>
        <dbReference type="ARBA" id="ARBA00004613"/>
    </source>
</evidence>
<dbReference type="Pfam" id="PF01345">
    <property type="entry name" value="DUF11"/>
    <property type="match status" value="1"/>
</dbReference>
<dbReference type="EMBL" id="CP002452">
    <property type="protein sequence ID" value="ADV45593.1"/>
    <property type="molecule type" value="Genomic_DNA"/>
</dbReference>